<comment type="caution">
    <text evidence="2">The sequence shown here is derived from an EMBL/GenBank/DDBJ whole genome shotgun (WGS) entry which is preliminary data.</text>
</comment>
<dbReference type="PANTHER" id="PTHR47219">
    <property type="entry name" value="RAB GTPASE-ACTIVATING PROTEIN 1-LIKE"/>
    <property type="match status" value="1"/>
</dbReference>
<dbReference type="InterPro" id="IPR035969">
    <property type="entry name" value="Rab-GAP_TBC_sf"/>
</dbReference>
<reference evidence="2 3" key="1">
    <citation type="submission" date="2020-04" db="EMBL/GenBank/DDBJ databases">
        <authorList>
            <person name="Laetsch R D."/>
            <person name="Stevens L."/>
            <person name="Kumar S."/>
            <person name="Blaxter L. M."/>
        </authorList>
    </citation>
    <scope>NUCLEOTIDE SEQUENCE [LARGE SCALE GENOMIC DNA]</scope>
</reference>
<dbReference type="AlphaFoldDB" id="A0A8S1EXL0"/>
<dbReference type="Proteomes" id="UP000494206">
    <property type="component" value="Unassembled WGS sequence"/>
</dbReference>
<protein>
    <recommendedName>
        <fullName evidence="1">Rab-GAP TBC domain-containing protein</fullName>
    </recommendedName>
</protein>
<proteinExistence type="predicted"/>
<dbReference type="SUPFAM" id="SSF47923">
    <property type="entry name" value="Ypt/Rab-GAP domain of gyp1p"/>
    <property type="match status" value="2"/>
</dbReference>
<sequence>MNPFDVINPTIHKFYLANDIDDLGFVRPWSAREENEKLKEYEEWYSSYLPIVARRRKRWEKENPRRNHHLLQRFIRKGIPHVYRKELWLRSCPARSDGYWETFEVPDDIVKAIQLDLPRTFPDNKFLKSEKTQKALGRALFAVAEHIPEVGYCQGLNFVAGLILLVVNDERRAIDLLVHLVSQRKEYYGKKMIGLRRDMHVLHQLMRKYCPRVAVMIDRLDIGFDILVGKWFVCWFVESLPMETVLRIWDCLIYEGDEWLFKIAITLFRSNMMALSHCHSIDQVLTQVQNIGSSKSALYCHQLILKSAQLPISKSVLDELREEAKRSIPN</sequence>
<dbReference type="InterPro" id="IPR000195">
    <property type="entry name" value="Rab-GAP-TBC_dom"/>
</dbReference>
<dbReference type="InterPro" id="IPR050302">
    <property type="entry name" value="Rab_GAP_TBC_domain"/>
</dbReference>
<evidence type="ECO:0000313" key="2">
    <source>
        <dbReference type="EMBL" id="CAB3404807.1"/>
    </source>
</evidence>
<organism evidence="2 3">
    <name type="scientific">Caenorhabditis bovis</name>
    <dbReference type="NCBI Taxonomy" id="2654633"/>
    <lineage>
        <taxon>Eukaryota</taxon>
        <taxon>Metazoa</taxon>
        <taxon>Ecdysozoa</taxon>
        <taxon>Nematoda</taxon>
        <taxon>Chromadorea</taxon>
        <taxon>Rhabditida</taxon>
        <taxon>Rhabditina</taxon>
        <taxon>Rhabditomorpha</taxon>
        <taxon>Rhabditoidea</taxon>
        <taxon>Rhabditidae</taxon>
        <taxon>Peloderinae</taxon>
        <taxon>Caenorhabditis</taxon>
    </lineage>
</organism>
<evidence type="ECO:0000259" key="1">
    <source>
        <dbReference type="PROSITE" id="PS50086"/>
    </source>
</evidence>
<dbReference type="Gene3D" id="1.10.8.270">
    <property type="entry name" value="putative rabgap domain of human tbc1 domain family member 14 like domains"/>
    <property type="match status" value="1"/>
</dbReference>
<dbReference type="GO" id="GO:0031267">
    <property type="term" value="F:small GTPase binding"/>
    <property type="evidence" value="ECO:0007669"/>
    <property type="project" value="TreeGrafter"/>
</dbReference>
<evidence type="ECO:0000313" key="3">
    <source>
        <dbReference type="Proteomes" id="UP000494206"/>
    </source>
</evidence>
<dbReference type="Pfam" id="PF00566">
    <property type="entry name" value="RabGAP-TBC"/>
    <property type="match status" value="1"/>
</dbReference>
<dbReference type="SMART" id="SM00164">
    <property type="entry name" value="TBC"/>
    <property type="match status" value="1"/>
</dbReference>
<accession>A0A8S1EXL0</accession>
<dbReference type="PANTHER" id="PTHR47219:SF20">
    <property type="entry name" value="TBC1 DOMAIN FAMILY MEMBER 2B"/>
    <property type="match status" value="1"/>
</dbReference>
<dbReference type="EMBL" id="CADEPM010000004">
    <property type="protein sequence ID" value="CAB3404807.1"/>
    <property type="molecule type" value="Genomic_DNA"/>
</dbReference>
<gene>
    <name evidence="2" type="ORF">CBOVIS_LOCUS7078</name>
</gene>
<dbReference type="GO" id="GO:0005096">
    <property type="term" value="F:GTPase activator activity"/>
    <property type="evidence" value="ECO:0007669"/>
    <property type="project" value="TreeGrafter"/>
</dbReference>
<feature type="domain" description="Rab-GAP TBC" evidence="1">
    <location>
        <begin position="78"/>
        <end position="256"/>
    </location>
</feature>
<dbReference type="Gene3D" id="1.10.472.80">
    <property type="entry name" value="Ypt/Rab-GAP domain of gyp1p, domain 3"/>
    <property type="match status" value="1"/>
</dbReference>
<name>A0A8S1EXL0_9PELO</name>
<keyword evidence="3" id="KW-1185">Reference proteome</keyword>
<dbReference type="PROSITE" id="PS50086">
    <property type="entry name" value="TBC_RABGAP"/>
    <property type="match status" value="1"/>
</dbReference>
<dbReference type="OrthoDB" id="294251at2759"/>